<dbReference type="EMBL" id="AEXM01000012">
    <property type="protein sequence ID" value="EGC82503.1"/>
    <property type="molecule type" value="Genomic_DNA"/>
</dbReference>
<organism evidence="2 3">
    <name type="scientific">Anaerococcus prevotii ACS-065-V-Col13</name>
    <dbReference type="NCBI Taxonomy" id="879305"/>
    <lineage>
        <taxon>Bacteria</taxon>
        <taxon>Bacillati</taxon>
        <taxon>Bacillota</taxon>
        <taxon>Tissierellia</taxon>
        <taxon>Tissierellales</taxon>
        <taxon>Peptoniphilaceae</taxon>
        <taxon>Anaerococcus</taxon>
    </lineage>
</organism>
<dbReference type="PATRIC" id="fig|879305.3.peg.541"/>
<dbReference type="eggNOG" id="COG0484">
    <property type="taxonomic scope" value="Bacteria"/>
</dbReference>
<sequence>MAKILEFPNTDNLSESVKILRKELLDTVYKYDEILVHESYQLKIEYIRTFGSIEYKYLSKKLVYNKLKEEKYLLGKYIDKYDFVDFKRLDKIISQKFHKEEIELDEKLMEINEALNENTKSSLSTRDQRQFEKSYKNIITKIHPLINNNLSPSKADLYINSLLAFTYYDFASIRTIDNMLDRNLGENYRSKPTNILYKEKQNLEKSIEDVNIKIDSLYDKDPWIYKKLLASTREINKKYNEISKKIDSLDIAIRSLQEEIKILLEKYHEK</sequence>
<dbReference type="RefSeq" id="WP_004834384.1">
    <property type="nucleotide sequence ID" value="NZ_AEXM01000012.1"/>
</dbReference>
<proteinExistence type="predicted"/>
<reference evidence="2 3" key="1">
    <citation type="submission" date="2011-01" db="EMBL/GenBank/DDBJ databases">
        <authorList>
            <person name="Durkin A.S."/>
            <person name="Madupu R."/>
            <person name="Torralba M."/>
            <person name="Gillis M."/>
            <person name="Methe B."/>
            <person name="Sutton G."/>
            <person name="Nelson K.E."/>
        </authorList>
    </citation>
    <scope>NUCLEOTIDE SEQUENCE [LARGE SCALE GENOMIC DNA]</scope>
    <source>
        <strain evidence="2 3">ACS-065-V-Col13</strain>
    </source>
</reference>
<name>F0GUQ9_9FIRM</name>
<protein>
    <submittedName>
        <fullName evidence="2">Conserved domain protein</fullName>
    </submittedName>
</protein>
<evidence type="ECO:0000256" key="1">
    <source>
        <dbReference type="SAM" id="Coils"/>
    </source>
</evidence>
<comment type="caution">
    <text evidence="2">The sequence shown here is derived from an EMBL/GenBank/DDBJ whole genome shotgun (WGS) entry which is preliminary data.</text>
</comment>
<accession>F0GUQ9</accession>
<keyword evidence="1" id="KW-0175">Coiled coil</keyword>
<dbReference type="AlphaFoldDB" id="F0GUQ9"/>
<keyword evidence="3" id="KW-1185">Reference proteome</keyword>
<evidence type="ECO:0000313" key="2">
    <source>
        <dbReference type="EMBL" id="EGC82503.1"/>
    </source>
</evidence>
<dbReference type="STRING" id="879305.HMPREF9290_1481"/>
<evidence type="ECO:0000313" key="3">
    <source>
        <dbReference type="Proteomes" id="UP000005286"/>
    </source>
</evidence>
<gene>
    <name evidence="2" type="ORF">HMPREF9290_1481</name>
</gene>
<dbReference type="Proteomes" id="UP000005286">
    <property type="component" value="Unassembled WGS sequence"/>
</dbReference>
<feature type="coiled-coil region" evidence="1">
    <location>
        <begin position="200"/>
        <end position="266"/>
    </location>
</feature>